<dbReference type="GO" id="GO:0008270">
    <property type="term" value="F:zinc ion binding"/>
    <property type="evidence" value="ECO:0007669"/>
    <property type="project" value="UniProtKB-UniRule"/>
</dbReference>
<dbReference type="PROSITE" id="PS51915">
    <property type="entry name" value="ZAD"/>
    <property type="match status" value="1"/>
</dbReference>
<evidence type="ECO:0000259" key="4">
    <source>
        <dbReference type="PROSITE" id="PS50157"/>
    </source>
</evidence>
<protein>
    <recommendedName>
        <fullName evidence="8">ZAD domain-containing protein</fullName>
    </recommendedName>
</protein>
<feature type="compositionally biased region" description="Low complexity" evidence="3">
    <location>
        <begin position="419"/>
        <end position="431"/>
    </location>
</feature>
<evidence type="ECO:0000256" key="1">
    <source>
        <dbReference type="PROSITE-ProRule" id="PRU00042"/>
    </source>
</evidence>
<feature type="region of interest" description="Disordered" evidence="3">
    <location>
        <begin position="504"/>
        <end position="530"/>
    </location>
</feature>
<comment type="caution">
    <text evidence="6">The sequence shown here is derived from an EMBL/GenBank/DDBJ whole genome shotgun (WGS) entry which is preliminary data.</text>
</comment>
<feature type="domain" description="C2H2-type" evidence="4">
    <location>
        <begin position="487"/>
        <end position="514"/>
    </location>
</feature>
<dbReference type="Pfam" id="PF07776">
    <property type="entry name" value="zf-AD"/>
    <property type="match status" value="1"/>
</dbReference>
<gene>
    <name evidence="6" type="ORF">ONE63_001178</name>
</gene>
<reference evidence="6" key="1">
    <citation type="submission" date="2022-12" db="EMBL/GenBank/DDBJ databases">
        <title>Chromosome-level genome assembly of the bean flower thrips Megalurothrips usitatus.</title>
        <authorList>
            <person name="Ma L."/>
            <person name="Liu Q."/>
            <person name="Li H."/>
            <person name="Cai W."/>
        </authorList>
    </citation>
    <scope>NUCLEOTIDE SEQUENCE</scope>
    <source>
        <strain evidence="6">Cailab_2022a</strain>
    </source>
</reference>
<feature type="binding site" evidence="2">
    <location>
        <position position="73"/>
    </location>
    <ligand>
        <name>Zn(2+)</name>
        <dbReference type="ChEBI" id="CHEBI:29105"/>
    </ligand>
</feature>
<evidence type="ECO:0000256" key="2">
    <source>
        <dbReference type="PROSITE-ProRule" id="PRU01263"/>
    </source>
</evidence>
<keyword evidence="2" id="KW-0862">Zinc</keyword>
<evidence type="ECO:0000256" key="3">
    <source>
        <dbReference type="SAM" id="MobiDB-lite"/>
    </source>
</evidence>
<feature type="binding site" evidence="2">
    <location>
        <position position="27"/>
    </location>
    <ligand>
        <name>Zn(2+)</name>
        <dbReference type="ChEBI" id="CHEBI:29105"/>
    </ligand>
</feature>
<keyword evidence="1" id="KW-0863">Zinc-finger</keyword>
<dbReference type="PROSITE" id="PS50157">
    <property type="entry name" value="ZINC_FINGER_C2H2_2"/>
    <property type="match status" value="1"/>
</dbReference>
<evidence type="ECO:0000259" key="5">
    <source>
        <dbReference type="PROSITE" id="PS51915"/>
    </source>
</evidence>
<keyword evidence="2" id="KW-0479">Metal-binding</keyword>
<feature type="region of interest" description="Disordered" evidence="3">
    <location>
        <begin position="416"/>
        <end position="457"/>
    </location>
</feature>
<accession>A0AAV7XEE1</accession>
<dbReference type="EMBL" id="JAPTSV010000010">
    <property type="protein sequence ID" value="KAJ1523299.1"/>
    <property type="molecule type" value="Genomic_DNA"/>
</dbReference>
<feature type="compositionally biased region" description="Basic residues" evidence="3">
    <location>
        <begin position="221"/>
        <end position="230"/>
    </location>
</feature>
<feature type="binding site" evidence="2">
    <location>
        <position position="24"/>
    </location>
    <ligand>
        <name>Zn(2+)</name>
        <dbReference type="ChEBI" id="CHEBI:29105"/>
    </ligand>
</feature>
<evidence type="ECO:0000313" key="6">
    <source>
        <dbReference type="EMBL" id="KAJ1523299.1"/>
    </source>
</evidence>
<feature type="region of interest" description="Disordered" evidence="3">
    <location>
        <begin position="187"/>
        <end position="291"/>
    </location>
</feature>
<feature type="compositionally biased region" description="Polar residues" evidence="3">
    <location>
        <begin position="248"/>
        <end position="285"/>
    </location>
</feature>
<feature type="domain" description="ZAD" evidence="5">
    <location>
        <begin position="22"/>
        <end position="97"/>
    </location>
</feature>
<organism evidence="6 7">
    <name type="scientific">Megalurothrips usitatus</name>
    <name type="common">bean blossom thrips</name>
    <dbReference type="NCBI Taxonomy" id="439358"/>
    <lineage>
        <taxon>Eukaryota</taxon>
        <taxon>Metazoa</taxon>
        <taxon>Ecdysozoa</taxon>
        <taxon>Arthropoda</taxon>
        <taxon>Hexapoda</taxon>
        <taxon>Insecta</taxon>
        <taxon>Pterygota</taxon>
        <taxon>Neoptera</taxon>
        <taxon>Paraneoptera</taxon>
        <taxon>Thysanoptera</taxon>
        <taxon>Terebrantia</taxon>
        <taxon>Thripoidea</taxon>
        <taxon>Thripidae</taxon>
        <taxon>Megalurothrips</taxon>
    </lineage>
</organism>
<dbReference type="GO" id="GO:0005634">
    <property type="term" value="C:nucleus"/>
    <property type="evidence" value="ECO:0007669"/>
    <property type="project" value="InterPro"/>
</dbReference>
<feature type="compositionally biased region" description="Polar residues" evidence="3">
    <location>
        <begin position="210"/>
        <end position="220"/>
    </location>
</feature>
<feature type="region of interest" description="Disordered" evidence="3">
    <location>
        <begin position="304"/>
        <end position="341"/>
    </location>
</feature>
<dbReference type="SMART" id="SM00355">
    <property type="entry name" value="ZnF_C2H2"/>
    <property type="match status" value="2"/>
</dbReference>
<keyword evidence="7" id="KW-1185">Reference proteome</keyword>
<feature type="binding site" evidence="2">
    <location>
        <position position="70"/>
    </location>
    <ligand>
        <name>Zn(2+)</name>
        <dbReference type="ChEBI" id="CHEBI:29105"/>
    </ligand>
</feature>
<proteinExistence type="predicted"/>
<dbReference type="InterPro" id="IPR013087">
    <property type="entry name" value="Znf_C2H2_type"/>
</dbReference>
<dbReference type="AlphaFoldDB" id="A0AAV7XEE1"/>
<evidence type="ECO:0000313" key="7">
    <source>
        <dbReference type="Proteomes" id="UP001075354"/>
    </source>
</evidence>
<dbReference type="Gene3D" id="3.40.1800.20">
    <property type="match status" value="1"/>
</dbReference>
<dbReference type="SUPFAM" id="SSF57716">
    <property type="entry name" value="Glucocorticoid receptor-like (DNA-binding domain)"/>
    <property type="match status" value="1"/>
</dbReference>
<sequence>MLRQPIMASAALSAEHLPRLKNLCRMCASTCLNPMEIYGPQGIENELAVKFSSYLPLPLSASDTLPLLLCYECTNLLIQWDAAVLVAIAADKKLRALQWREQQSHQFNKEKTEELNQQQKENRQSLSGESLCCSVCSKSGMGFRELVKHLKSHDMPNEEPNTLLQDHTSSDSELVIDEELLQPIICLETPTKGRGSSPVKRNSEGEKKGSASQGSEINNTRRIRRKRSKNPGHSTLSDAEGDSGDPIVTSSTNGSSTIADSHNSMTEEPTKSADNSNRDSSQQPTFKPKVRIISAESINQTLEERAKANQQARKEELEKSQSVVDRSLQPARGEDRTSSSKWTKIVIPGSLVKAMNSPDNSPTKPKFLKLSDGRVIRLLGNVNKPDSSHKAVFASGPLVQKIPQHILNKLSSGGNAQEKLPAAASSSKSLVSPPPSSPVSPVMQGASGGCDDNSATTSPLKHNVKLSSSRIVTFNLQPGPKNSLTRYTCAFCGKRNLLQETLHEHAQQHTPAKTKKDSVTNVSPLSESVI</sequence>
<name>A0AAV7XEE1_9NEOP</name>
<feature type="compositionally biased region" description="Basic and acidic residues" evidence="3">
    <location>
        <begin position="304"/>
        <end position="319"/>
    </location>
</feature>
<dbReference type="Proteomes" id="UP001075354">
    <property type="component" value="Chromosome 10"/>
</dbReference>
<evidence type="ECO:0008006" key="8">
    <source>
        <dbReference type="Google" id="ProtNLM"/>
    </source>
</evidence>
<feature type="compositionally biased region" description="Polar residues" evidence="3">
    <location>
        <begin position="519"/>
        <end position="530"/>
    </location>
</feature>
<dbReference type="InterPro" id="IPR012934">
    <property type="entry name" value="Znf_AD"/>
</dbReference>